<dbReference type="Proteomes" id="UP000054559">
    <property type="component" value="Unassembled WGS sequence"/>
</dbReference>
<name>A0A0J8QWN8_COCIT</name>
<sequence length="146" mass="15572">MRLRMNDPAHPTAHASPTRCQRKKGIMKANASGSQGFQTPLHVDQPCHIDAGASGEPENGSPAPLQSSPVRAAWHGADAGTANWDCGLSALSPTRAERGCLCASGSHIHPDPKSRRLIGGSRHGHAVPNFGRKKILFMLEKWQSAL</sequence>
<accession>A0A0J8QWN8</accession>
<proteinExistence type="predicted"/>
<organism evidence="2 3">
    <name type="scientific">Coccidioides immitis RMSCC 3703</name>
    <dbReference type="NCBI Taxonomy" id="454286"/>
    <lineage>
        <taxon>Eukaryota</taxon>
        <taxon>Fungi</taxon>
        <taxon>Dikarya</taxon>
        <taxon>Ascomycota</taxon>
        <taxon>Pezizomycotina</taxon>
        <taxon>Eurotiomycetes</taxon>
        <taxon>Eurotiomycetidae</taxon>
        <taxon>Onygenales</taxon>
        <taxon>Onygenaceae</taxon>
        <taxon>Coccidioides</taxon>
    </lineage>
</organism>
<evidence type="ECO:0000313" key="2">
    <source>
        <dbReference type="EMBL" id="KMU77294.1"/>
    </source>
</evidence>
<evidence type="ECO:0000313" key="3">
    <source>
        <dbReference type="Proteomes" id="UP000054559"/>
    </source>
</evidence>
<protein>
    <submittedName>
        <fullName evidence="2">Uncharacterized protein</fullName>
    </submittedName>
</protein>
<feature type="region of interest" description="Disordered" evidence="1">
    <location>
        <begin position="1"/>
        <end position="69"/>
    </location>
</feature>
<dbReference type="AlphaFoldDB" id="A0A0J8QWN8"/>
<evidence type="ECO:0000256" key="1">
    <source>
        <dbReference type="SAM" id="MobiDB-lite"/>
    </source>
</evidence>
<dbReference type="EMBL" id="DS268154">
    <property type="protein sequence ID" value="KMU77294.1"/>
    <property type="molecule type" value="Genomic_DNA"/>
</dbReference>
<gene>
    <name evidence="2" type="ORF">CISG_06336</name>
</gene>
<reference evidence="3" key="1">
    <citation type="journal article" date="2010" name="Genome Res.">
        <title>Population genomic sequencing of Coccidioides fungi reveals recent hybridization and transposon control.</title>
        <authorList>
            <person name="Neafsey D.E."/>
            <person name="Barker B.M."/>
            <person name="Sharpton T.J."/>
            <person name="Stajich J.E."/>
            <person name="Park D.J."/>
            <person name="Whiston E."/>
            <person name="Hung C.-Y."/>
            <person name="McMahan C."/>
            <person name="White J."/>
            <person name="Sykes S."/>
            <person name="Heiman D."/>
            <person name="Young S."/>
            <person name="Zeng Q."/>
            <person name="Abouelleil A."/>
            <person name="Aftuck L."/>
            <person name="Bessette D."/>
            <person name="Brown A."/>
            <person name="FitzGerald M."/>
            <person name="Lui A."/>
            <person name="Macdonald J.P."/>
            <person name="Priest M."/>
            <person name="Orbach M.J."/>
            <person name="Galgiani J.N."/>
            <person name="Kirkland T.N."/>
            <person name="Cole G.T."/>
            <person name="Birren B.W."/>
            <person name="Henn M.R."/>
            <person name="Taylor J.W."/>
            <person name="Rounsley S.D."/>
        </authorList>
    </citation>
    <scope>NUCLEOTIDE SEQUENCE [LARGE SCALE GENOMIC DNA]</scope>
    <source>
        <strain evidence="3">RMSCC 3703</strain>
    </source>
</reference>